<dbReference type="GO" id="GO:0000166">
    <property type="term" value="F:nucleotide binding"/>
    <property type="evidence" value="ECO:0007669"/>
    <property type="project" value="InterPro"/>
</dbReference>
<dbReference type="InterPro" id="IPR052515">
    <property type="entry name" value="Gfo/Idh/MocA_Oxidoreductase"/>
</dbReference>
<proteinExistence type="predicted"/>
<dbReference type="PANTHER" id="PTHR43249:SF1">
    <property type="entry name" value="D-GLUCOSIDE 3-DEHYDROGENASE"/>
    <property type="match status" value="1"/>
</dbReference>
<dbReference type="OrthoDB" id="9815825at2"/>
<feature type="domain" description="GFO/IDH/MocA-like oxidoreductase" evidence="2">
    <location>
        <begin position="124"/>
        <end position="244"/>
    </location>
</feature>
<dbReference type="Gene3D" id="3.40.50.720">
    <property type="entry name" value="NAD(P)-binding Rossmann-like Domain"/>
    <property type="match status" value="1"/>
</dbReference>
<gene>
    <name evidence="3" type="ORF">SAMN04488029_1953</name>
</gene>
<reference evidence="3 4" key="1">
    <citation type="submission" date="2017-04" db="EMBL/GenBank/DDBJ databases">
        <authorList>
            <person name="Afonso C.L."/>
            <person name="Miller P.J."/>
            <person name="Scott M.A."/>
            <person name="Spackman E."/>
            <person name="Goraichik I."/>
            <person name="Dimitrov K.M."/>
            <person name="Suarez D.L."/>
            <person name="Swayne D.E."/>
        </authorList>
    </citation>
    <scope>NUCLEOTIDE SEQUENCE [LARGE SCALE GENOMIC DNA]</scope>
    <source>
        <strain evidence="3 4">DSM 26133</strain>
    </source>
</reference>
<organism evidence="3 4">
    <name type="scientific">Reichenbachiella faecimaris</name>
    <dbReference type="NCBI Taxonomy" id="692418"/>
    <lineage>
        <taxon>Bacteria</taxon>
        <taxon>Pseudomonadati</taxon>
        <taxon>Bacteroidota</taxon>
        <taxon>Cytophagia</taxon>
        <taxon>Cytophagales</taxon>
        <taxon>Reichenbachiellaceae</taxon>
        <taxon>Reichenbachiella</taxon>
    </lineage>
</organism>
<dbReference type="STRING" id="692418.SAMN04488029_1953"/>
<sequence length="332" mass="37814">MIKIGIAGFGKIGQVRANQIANDTRAKLVAIYDLKKPKHLNEKIKFCSSFESLLELDLDAIFVCAYNNVLADYTVKALNSGLHVFCEKPPARTTTELKEVMLAEKESGKTLKYGFNHRYHYSVMEAKKIIDSGVMGKLLWLRGVYGKAGSIDYNKNWRNYKNYSGGGILIDQGIHMLDLMRYFSKQKFTKINSFVTTSYWDIEAEDNAFAIMQSEEKVTATLHSSATQWSHKFLLEMCFEEGYINLDGILSNTRSYAPEKLIIGRREFEDITFAMGKPKETTTYFENDDSWRLEVEEFLDAIEGVGIIANGTSQDAYDTLRLVENIYENSGF</sequence>
<evidence type="ECO:0000313" key="3">
    <source>
        <dbReference type="EMBL" id="SMD34327.1"/>
    </source>
</evidence>
<dbReference type="InterPro" id="IPR036291">
    <property type="entry name" value="NAD(P)-bd_dom_sf"/>
</dbReference>
<keyword evidence="4" id="KW-1185">Reference proteome</keyword>
<dbReference type="RefSeq" id="WP_084372638.1">
    <property type="nucleotide sequence ID" value="NZ_FWYF01000002.1"/>
</dbReference>
<dbReference type="AlphaFoldDB" id="A0A1W2GCE3"/>
<dbReference type="InterPro" id="IPR000683">
    <property type="entry name" value="Gfo/Idh/MocA-like_OxRdtase_N"/>
</dbReference>
<evidence type="ECO:0000313" key="4">
    <source>
        <dbReference type="Proteomes" id="UP000192472"/>
    </source>
</evidence>
<feature type="domain" description="Gfo/Idh/MocA-like oxidoreductase N-terminal" evidence="1">
    <location>
        <begin position="2"/>
        <end position="115"/>
    </location>
</feature>
<evidence type="ECO:0000259" key="2">
    <source>
        <dbReference type="Pfam" id="PF22725"/>
    </source>
</evidence>
<dbReference type="EMBL" id="FWYF01000002">
    <property type="protein sequence ID" value="SMD34327.1"/>
    <property type="molecule type" value="Genomic_DNA"/>
</dbReference>
<name>A0A1W2GCE3_REIFA</name>
<accession>A0A1W2GCE3</accession>
<dbReference type="PANTHER" id="PTHR43249">
    <property type="entry name" value="UDP-N-ACETYL-2-AMINO-2-DEOXY-D-GLUCURONATE OXIDASE"/>
    <property type="match status" value="1"/>
</dbReference>
<dbReference type="Gene3D" id="3.30.360.10">
    <property type="entry name" value="Dihydrodipicolinate Reductase, domain 2"/>
    <property type="match status" value="1"/>
</dbReference>
<dbReference type="SUPFAM" id="SSF51735">
    <property type="entry name" value="NAD(P)-binding Rossmann-fold domains"/>
    <property type="match status" value="1"/>
</dbReference>
<dbReference type="SUPFAM" id="SSF55347">
    <property type="entry name" value="Glyceraldehyde-3-phosphate dehydrogenase-like, C-terminal domain"/>
    <property type="match status" value="1"/>
</dbReference>
<dbReference type="Pfam" id="PF01408">
    <property type="entry name" value="GFO_IDH_MocA"/>
    <property type="match status" value="1"/>
</dbReference>
<evidence type="ECO:0000259" key="1">
    <source>
        <dbReference type="Pfam" id="PF01408"/>
    </source>
</evidence>
<dbReference type="Proteomes" id="UP000192472">
    <property type="component" value="Unassembled WGS sequence"/>
</dbReference>
<protein>
    <submittedName>
        <fullName evidence="3">Predicted dehydrogenase</fullName>
    </submittedName>
</protein>
<dbReference type="InterPro" id="IPR055170">
    <property type="entry name" value="GFO_IDH_MocA-like_dom"/>
</dbReference>
<dbReference type="Pfam" id="PF22725">
    <property type="entry name" value="GFO_IDH_MocA_C3"/>
    <property type="match status" value="1"/>
</dbReference>